<evidence type="ECO:0000256" key="1">
    <source>
        <dbReference type="SAM" id="MobiDB-lite"/>
    </source>
</evidence>
<dbReference type="Proteomes" id="UP001190700">
    <property type="component" value="Unassembled WGS sequence"/>
</dbReference>
<comment type="caution">
    <text evidence="2">The sequence shown here is derived from an EMBL/GenBank/DDBJ whole genome shotgun (WGS) entry which is preliminary data.</text>
</comment>
<feature type="region of interest" description="Disordered" evidence="1">
    <location>
        <begin position="76"/>
        <end position="98"/>
    </location>
</feature>
<organism evidence="2 3">
    <name type="scientific">Cymbomonas tetramitiformis</name>
    <dbReference type="NCBI Taxonomy" id="36881"/>
    <lineage>
        <taxon>Eukaryota</taxon>
        <taxon>Viridiplantae</taxon>
        <taxon>Chlorophyta</taxon>
        <taxon>Pyramimonadophyceae</taxon>
        <taxon>Pyramimonadales</taxon>
        <taxon>Pyramimonadaceae</taxon>
        <taxon>Cymbomonas</taxon>
    </lineage>
</organism>
<gene>
    <name evidence="2" type="ORF">CYMTET_11834</name>
</gene>
<feature type="region of interest" description="Disordered" evidence="1">
    <location>
        <begin position="390"/>
        <end position="438"/>
    </location>
</feature>
<evidence type="ECO:0000313" key="3">
    <source>
        <dbReference type="Proteomes" id="UP001190700"/>
    </source>
</evidence>
<keyword evidence="3" id="KW-1185">Reference proteome</keyword>
<evidence type="ECO:0000313" key="2">
    <source>
        <dbReference type="EMBL" id="KAK3280321.1"/>
    </source>
</evidence>
<accession>A0AAE0LCG3</accession>
<dbReference type="EMBL" id="LGRX02004445">
    <property type="protein sequence ID" value="KAK3280321.1"/>
    <property type="molecule type" value="Genomic_DNA"/>
</dbReference>
<reference evidence="2 3" key="1">
    <citation type="journal article" date="2015" name="Genome Biol. Evol.">
        <title>Comparative Genomics of a Bacterivorous Green Alga Reveals Evolutionary Causalities and Consequences of Phago-Mixotrophic Mode of Nutrition.</title>
        <authorList>
            <person name="Burns J.A."/>
            <person name="Paasch A."/>
            <person name="Narechania A."/>
            <person name="Kim E."/>
        </authorList>
    </citation>
    <scope>NUCLEOTIDE SEQUENCE [LARGE SCALE GENOMIC DNA]</scope>
    <source>
        <strain evidence="2 3">PLY_AMNH</strain>
    </source>
</reference>
<sequence length="546" mass="59389">MSEDNLPNDNIIGGRSQETLSHFKLGNQYRTSLPRLAVVFIIALCCQTSTVVAWLEADELESVQKQILAALEPVQPVRRSSHGRRSELSQDAAESLSSVDYHQGTETNKFRTTDSTKPELVADSELRDTSRGQVFAQNFTHFARSGKKLHFAYQANVSEAVHSLDFERISVLKSVQCQFSPEGYNVLHLRVNLTAAALMPQPANGDDRSHTFPSLSYIRAGTILVASSTNSTRWGCSLGAKKLGENKRDSIKLESAAPLREIIVGCALPGYEMSSPFLSEHVRRSESAYDIPESKSFITEGCYRANTLHSSKIFSVPESSKSRPVSSTEGVEGAQKRERRILEVPDIVTVVVLTKTVDAQEVFHEMRVRYFIGNVEKDVDSVVNALYSRQTNTSTDEPSERNQHGKGSIGSTPITSKGDIHFQSTGNSATTNEEGASEASRKLLDWELRQVADASKLKNISADADKAVEVVAIESFGGPNAPTAAAQYLSVAAAHRELCMVRPAPLATPATIFLLGHAMTADKTRTARQISIVAGIPGTAQAAAVP</sequence>
<dbReference type="AlphaFoldDB" id="A0AAE0LCG3"/>
<protein>
    <submittedName>
        <fullName evidence="2">Uncharacterized protein</fullName>
    </submittedName>
</protein>
<feature type="compositionally biased region" description="Polar residues" evidence="1">
    <location>
        <begin position="422"/>
        <end position="434"/>
    </location>
</feature>
<proteinExistence type="predicted"/>
<name>A0AAE0LCG3_9CHLO</name>